<protein>
    <submittedName>
        <fullName evidence="3">Flavin reductase (DIM6/NTAB) family NADH-FMN oxidoreductase RutF</fullName>
    </submittedName>
</protein>
<dbReference type="AlphaFoldDB" id="A0A2S6GB03"/>
<comment type="caution">
    <text evidence="3">The sequence shown here is derived from an EMBL/GenBank/DDBJ whole genome shotgun (WGS) entry which is preliminary data.</text>
</comment>
<evidence type="ECO:0000313" key="4">
    <source>
        <dbReference type="Proteomes" id="UP000239203"/>
    </source>
</evidence>
<dbReference type="GO" id="GO:0042602">
    <property type="term" value="F:riboflavin reductase (NADPH) activity"/>
    <property type="evidence" value="ECO:0007669"/>
    <property type="project" value="TreeGrafter"/>
</dbReference>
<dbReference type="OrthoDB" id="9792858at2"/>
<dbReference type="SMART" id="SM00903">
    <property type="entry name" value="Flavin_Reduct"/>
    <property type="match status" value="1"/>
</dbReference>
<keyword evidence="1" id="KW-0560">Oxidoreductase</keyword>
<dbReference type="Gene3D" id="2.30.110.10">
    <property type="entry name" value="Electron Transport, Fmn-binding Protein, Chain A"/>
    <property type="match status" value="1"/>
</dbReference>
<dbReference type="PANTHER" id="PTHR30466">
    <property type="entry name" value="FLAVIN REDUCTASE"/>
    <property type="match status" value="1"/>
</dbReference>
<dbReference type="Proteomes" id="UP000239203">
    <property type="component" value="Unassembled WGS sequence"/>
</dbReference>
<evidence type="ECO:0000313" key="3">
    <source>
        <dbReference type="EMBL" id="PPK60542.1"/>
    </source>
</evidence>
<feature type="domain" description="Flavin reductase like" evidence="2">
    <location>
        <begin position="18"/>
        <end position="166"/>
    </location>
</feature>
<name>A0A2S6GB03_9PSEU</name>
<keyword evidence="4" id="KW-1185">Reference proteome</keyword>
<dbReference type="InterPro" id="IPR012349">
    <property type="entry name" value="Split_barrel_FMN-bd"/>
</dbReference>
<dbReference type="EMBL" id="PTIX01000051">
    <property type="protein sequence ID" value="PPK60542.1"/>
    <property type="molecule type" value="Genomic_DNA"/>
</dbReference>
<dbReference type="RefSeq" id="WP_104483664.1">
    <property type="nucleotide sequence ID" value="NZ_CP154825.1"/>
</dbReference>
<dbReference type="InterPro" id="IPR002563">
    <property type="entry name" value="Flavin_Rdtase-like_dom"/>
</dbReference>
<reference evidence="3 4" key="1">
    <citation type="submission" date="2018-02" db="EMBL/GenBank/DDBJ databases">
        <title>Genomic Encyclopedia of Archaeal and Bacterial Type Strains, Phase II (KMG-II): from individual species to whole genera.</title>
        <authorList>
            <person name="Goeker M."/>
        </authorList>
    </citation>
    <scope>NUCLEOTIDE SEQUENCE [LARGE SCALE GENOMIC DNA]</scope>
    <source>
        <strain evidence="3 4">YU 961-1</strain>
    </source>
</reference>
<dbReference type="Pfam" id="PF01613">
    <property type="entry name" value="Flavin_Reduct"/>
    <property type="match status" value="1"/>
</dbReference>
<dbReference type="InterPro" id="IPR050268">
    <property type="entry name" value="NADH-dep_flavin_reductase"/>
</dbReference>
<evidence type="ECO:0000259" key="2">
    <source>
        <dbReference type="SMART" id="SM00903"/>
    </source>
</evidence>
<evidence type="ECO:0000256" key="1">
    <source>
        <dbReference type="ARBA" id="ARBA00023002"/>
    </source>
</evidence>
<organism evidence="3 4">
    <name type="scientific">Actinokineospora auranticolor</name>
    <dbReference type="NCBI Taxonomy" id="155976"/>
    <lineage>
        <taxon>Bacteria</taxon>
        <taxon>Bacillati</taxon>
        <taxon>Actinomycetota</taxon>
        <taxon>Actinomycetes</taxon>
        <taxon>Pseudonocardiales</taxon>
        <taxon>Pseudonocardiaceae</taxon>
        <taxon>Actinokineospora</taxon>
    </lineage>
</organism>
<dbReference type="SUPFAM" id="SSF50475">
    <property type="entry name" value="FMN-binding split barrel"/>
    <property type="match status" value="1"/>
</dbReference>
<proteinExistence type="predicted"/>
<dbReference type="GO" id="GO:0010181">
    <property type="term" value="F:FMN binding"/>
    <property type="evidence" value="ECO:0007669"/>
    <property type="project" value="InterPro"/>
</dbReference>
<accession>A0A2S6GB03</accession>
<sequence>MTNVVERLPDSTAFRRAMGLFPTGVALISRGHGPDTEVITVNSLVSVSLDPMLVLISIRTEGRMRSLISARGSFTVNVLGADQEELSTRFAKRDRPRGLDAQRVLGGPVDASGNVLVRGAVTCLECDVDTEHVAGDHVLFLGRVNTIHLGNADEQPLLFHRGSYATLNQ</sequence>
<gene>
    <name evidence="3" type="ORF">CLV40_1513</name>
</gene>
<dbReference type="PANTHER" id="PTHR30466:SF1">
    <property type="entry name" value="FMN REDUCTASE (NADH) RUTF"/>
    <property type="match status" value="1"/>
</dbReference>